<name>A0A2X2DAM3_PSELU</name>
<dbReference type="Proteomes" id="UP000626180">
    <property type="component" value="Unassembled WGS sequence"/>
</dbReference>
<organism evidence="3 4">
    <name type="scientific">Pseudomonas luteola</name>
    <dbReference type="NCBI Taxonomy" id="47886"/>
    <lineage>
        <taxon>Bacteria</taxon>
        <taxon>Pseudomonadati</taxon>
        <taxon>Pseudomonadota</taxon>
        <taxon>Gammaproteobacteria</taxon>
        <taxon>Pseudomonadales</taxon>
        <taxon>Pseudomonadaceae</taxon>
        <taxon>Pseudomonas</taxon>
    </lineage>
</organism>
<evidence type="ECO:0000313" key="5">
    <source>
        <dbReference type="Proteomes" id="UP000626180"/>
    </source>
</evidence>
<feature type="compositionally biased region" description="Polar residues" evidence="1">
    <location>
        <begin position="14"/>
        <end position="32"/>
    </location>
</feature>
<keyword evidence="5" id="KW-1185">Reference proteome</keyword>
<reference evidence="2 5" key="2">
    <citation type="submission" date="2020-10" db="EMBL/GenBank/DDBJ databases">
        <title>Genome sequences of Pseudomonas isolates.</title>
        <authorList>
            <person name="Wessels L."/>
            <person name="Reich F."/>
            <person name="Hammerl J."/>
        </authorList>
    </citation>
    <scope>NUCLEOTIDE SEQUENCE [LARGE SCALE GENOMIC DNA]</scope>
    <source>
        <strain evidence="2 5">20-MO00624-0</strain>
    </source>
</reference>
<dbReference type="EMBL" id="JADMCD010000003">
    <property type="protein sequence ID" value="MBF8640449.1"/>
    <property type="molecule type" value="Genomic_DNA"/>
</dbReference>
<dbReference type="Proteomes" id="UP000250443">
    <property type="component" value="Unassembled WGS sequence"/>
</dbReference>
<evidence type="ECO:0000313" key="2">
    <source>
        <dbReference type="EMBL" id="MBF8640449.1"/>
    </source>
</evidence>
<dbReference type="RefSeq" id="WP_010797888.1">
    <property type="nucleotide sequence ID" value="NZ_CP053063.1"/>
</dbReference>
<proteinExistence type="predicted"/>
<gene>
    <name evidence="2" type="ORF">IRZ65_07125</name>
    <name evidence="3" type="ORF">NCTC11842_03025</name>
</gene>
<dbReference type="SUPFAM" id="SSF160214">
    <property type="entry name" value="FlaG-like"/>
    <property type="match status" value="1"/>
</dbReference>
<accession>A0A2X2DAM3</accession>
<dbReference type="InterPro" id="IPR035924">
    <property type="entry name" value="FlaG-like_sf"/>
</dbReference>
<evidence type="ECO:0000256" key="1">
    <source>
        <dbReference type="SAM" id="MobiDB-lite"/>
    </source>
</evidence>
<dbReference type="AlphaFoldDB" id="A0A2X2DAM3"/>
<dbReference type="Gene3D" id="3.30.160.170">
    <property type="entry name" value="FlaG-like"/>
    <property type="match status" value="1"/>
</dbReference>
<evidence type="ECO:0000313" key="3">
    <source>
        <dbReference type="EMBL" id="SPZ09455.1"/>
    </source>
</evidence>
<evidence type="ECO:0000313" key="4">
    <source>
        <dbReference type="Proteomes" id="UP000250443"/>
    </source>
</evidence>
<feature type="region of interest" description="Disordered" evidence="1">
    <location>
        <begin position="14"/>
        <end position="47"/>
    </location>
</feature>
<dbReference type="PANTHER" id="PTHR37166:SF1">
    <property type="entry name" value="PROTEIN FLAG"/>
    <property type="match status" value="1"/>
</dbReference>
<dbReference type="InterPro" id="IPR005186">
    <property type="entry name" value="FlaG"/>
</dbReference>
<protein>
    <submittedName>
        <fullName evidence="2 3">Flagellar protein FlaG</fullName>
    </submittedName>
</protein>
<keyword evidence="3" id="KW-0969">Cilium</keyword>
<sequence length="117" mass="12568">MDMNVKLNTVYAHSGNSAKAETSAGDRQSLNDSALAKAKTPKPDAKEVEQAVKSIQDFVDSVQRNLKFSIDESTGDVVVKVIAKASGELIRQIPSEEALKLAQSLKGDNIALLQDKV</sequence>
<dbReference type="EMBL" id="UAUF01000013">
    <property type="protein sequence ID" value="SPZ09455.1"/>
    <property type="molecule type" value="Genomic_DNA"/>
</dbReference>
<dbReference type="PANTHER" id="PTHR37166">
    <property type="entry name" value="PROTEIN FLAG"/>
    <property type="match status" value="1"/>
</dbReference>
<dbReference type="Pfam" id="PF03646">
    <property type="entry name" value="FlaG"/>
    <property type="match status" value="1"/>
</dbReference>
<reference evidence="3 4" key="1">
    <citation type="submission" date="2018-06" db="EMBL/GenBank/DDBJ databases">
        <authorList>
            <consortium name="Pathogen Informatics"/>
            <person name="Doyle S."/>
        </authorList>
    </citation>
    <scope>NUCLEOTIDE SEQUENCE [LARGE SCALE GENOMIC DNA]</scope>
    <source>
        <strain evidence="3 4">NCTC11842</strain>
    </source>
</reference>
<keyword evidence="3" id="KW-0966">Cell projection</keyword>
<keyword evidence="3" id="KW-0282">Flagellum</keyword>